<accession>A0A368L926</accession>
<organism evidence="1 2">
    <name type="scientific">Parvibium lacunae</name>
    <dbReference type="NCBI Taxonomy" id="1888893"/>
    <lineage>
        <taxon>Bacteria</taxon>
        <taxon>Pseudomonadati</taxon>
        <taxon>Pseudomonadota</taxon>
        <taxon>Betaproteobacteria</taxon>
        <taxon>Burkholderiales</taxon>
        <taxon>Alcaligenaceae</taxon>
        <taxon>Parvibium</taxon>
    </lineage>
</organism>
<comment type="caution">
    <text evidence="1">The sequence shown here is derived from an EMBL/GenBank/DDBJ whole genome shotgun (WGS) entry which is preliminary data.</text>
</comment>
<proteinExistence type="predicted"/>
<dbReference type="RefSeq" id="WP_114401886.1">
    <property type="nucleotide sequence ID" value="NZ_QPGB01000001.1"/>
</dbReference>
<dbReference type="AlphaFoldDB" id="A0A368L926"/>
<evidence type="ECO:0000313" key="2">
    <source>
        <dbReference type="Proteomes" id="UP000252357"/>
    </source>
</evidence>
<keyword evidence="2" id="KW-1185">Reference proteome</keyword>
<gene>
    <name evidence="1" type="ORF">DU000_03250</name>
</gene>
<dbReference type="Proteomes" id="UP000252357">
    <property type="component" value="Unassembled WGS sequence"/>
</dbReference>
<reference evidence="1 2" key="1">
    <citation type="journal article" date="2018" name="Int. J. Syst. Evol. Microbiol.">
        <title>Parvibium lacunae gen. nov., sp. nov., a new member of the family Alcaligenaceae isolated from a freshwater pond.</title>
        <authorList>
            <person name="Chen W.M."/>
            <person name="Xie P.B."/>
            <person name="Hsu M.Y."/>
            <person name="Sheu S.Y."/>
        </authorList>
    </citation>
    <scope>NUCLEOTIDE SEQUENCE [LARGE SCALE GENOMIC DNA]</scope>
    <source>
        <strain evidence="1 2">KMB9</strain>
    </source>
</reference>
<name>A0A368L926_9BURK</name>
<sequence>METSSSQQPVTKPYRSPVHYTTESVDVEVSLSVFTDEELASEIAYRKAANQKAIFDDENLTRFFIDPADLHKIRHLFLIGREVEASQLCRELINELLGTAI</sequence>
<dbReference type="OrthoDB" id="10016885at2"/>
<dbReference type="EMBL" id="QPGB01000001">
    <property type="protein sequence ID" value="RCS59739.1"/>
    <property type="molecule type" value="Genomic_DNA"/>
</dbReference>
<protein>
    <submittedName>
        <fullName evidence="1">Uncharacterized protein</fullName>
    </submittedName>
</protein>
<evidence type="ECO:0000313" key="1">
    <source>
        <dbReference type="EMBL" id="RCS59739.1"/>
    </source>
</evidence>